<dbReference type="InterPro" id="IPR050283">
    <property type="entry name" value="E-box_TF_Regulators"/>
</dbReference>
<dbReference type="CDD" id="cd11418">
    <property type="entry name" value="bHLH_TS_ASCL"/>
    <property type="match status" value="1"/>
</dbReference>
<evidence type="ECO:0000313" key="3">
    <source>
        <dbReference type="Proteomes" id="UP000095284"/>
    </source>
</evidence>
<dbReference type="SUPFAM" id="SSF47459">
    <property type="entry name" value="HLH, helix-loop-helix DNA-binding domain"/>
    <property type="match status" value="1"/>
</dbReference>
<dbReference type="PANTHER" id="PTHR23349:SF108">
    <property type="entry name" value="BHLH DOMAIN-CONTAINING PROTEIN"/>
    <property type="match status" value="1"/>
</dbReference>
<feature type="domain" description="BHLH" evidence="2">
    <location>
        <begin position="7"/>
        <end position="60"/>
    </location>
</feature>
<protein>
    <submittedName>
        <fullName evidence="4">BHLH domain-containing protein</fullName>
    </submittedName>
</protein>
<evidence type="ECO:0000259" key="2">
    <source>
        <dbReference type="PROSITE" id="PS50888"/>
    </source>
</evidence>
<dbReference type="GO" id="GO:0046983">
    <property type="term" value="F:protein dimerization activity"/>
    <property type="evidence" value="ECO:0007669"/>
    <property type="project" value="InterPro"/>
</dbReference>
<dbReference type="Gene3D" id="4.10.280.10">
    <property type="entry name" value="Helix-loop-helix DNA-binding domain"/>
    <property type="match status" value="1"/>
</dbReference>
<sequence length="77" mass="9505">MSMVYSSNAQVKNYRERKRVSCVNLAFNNLRQKIPEFKERRKRISKLKILRAAINYILFLQQRLYSSEYLEYEYQEF</sequence>
<dbReference type="InterPro" id="IPR011598">
    <property type="entry name" value="bHLH_dom"/>
</dbReference>
<dbReference type="PANTHER" id="PTHR23349">
    <property type="entry name" value="BASIC HELIX-LOOP-HELIX TRANSCRIPTION FACTOR, TWIST"/>
    <property type="match status" value="1"/>
</dbReference>
<reference evidence="4" key="1">
    <citation type="submission" date="2016-11" db="UniProtKB">
        <authorList>
            <consortium name="WormBaseParasite"/>
        </authorList>
    </citation>
    <scope>IDENTIFICATION</scope>
</reference>
<dbReference type="AlphaFoldDB" id="A0A1I7S535"/>
<dbReference type="GO" id="GO:0000981">
    <property type="term" value="F:DNA-binding transcription factor activity, RNA polymerase II-specific"/>
    <property type="evidence" value="ECO:0007669"/>
    <property type="project" value="TreeGrafter"/>
</dbReference>
<proteinExistence type="predicted"/>
<evidence type="ECO:0000313" key="4">
    <source>
        <dbReference type="WBParaSite" id="BXY_0812000.1"/>
    </source>
</evidence>
<dbReference type="Proteomes" id="UP000095284">
    <property type="component" value="Unplaced"/>
</dbReference>
<dbReference type="Pfam" id="PF00010">
    <property type="entry name" value="HLH"/>
    <property type="match status" value="1"/>
</dbReference>
<evidence type="ECO:0000256" key="1">
    <source>
        <dbReference type="ARBA" id="ARBA00023125"/>
    </source>
</evidence>
<dbReference type="GO" id="GO:0000977">
    <property type="term" value="F:RNA polymerase II transcription regulatory region sequence-specific DNA binding"/>
    <property type="evidence" value="ECO:0007669"/>
    <property type="project" value="TreeGrafter"/>
</dbReference>
<dbReference type="InterPro" id="IPR036638">
    <property type="entry name" value="HLH_DNA-bd_sf"/>
</dbReference>
<dbReference type="WBParaSite" id="BXY_0812000.1">
    <property type="protein sequence ID" value="BXY_0812000.1"/>
    <property type="gene ID" value="BXY_0812000"/>
</dbReference>
<organism evidence="3 4">
    <name type="scientific">Bursaphelenchus xylophilus</name>
    <name type="common">Pinewood nematode worm</name>
    <name type="synonym">Aphelenchoides xylophilus</name>
    <dbReference type="NCBI Taxonomy" id="6326"/>
    <lineage>
        <taxon>Eukaryota</taxon>
        <taxon>Metazoa</taxon>
        <taxon>Ecdysozoa</taxon>
        <taxon>Nematoda</taxon>
        <taxon>Chromadorea</taxon>
        <taxon>Rhabditida</taxon>
        <taxon>Tylenchina</taxon>
        <taxon>Tylenchomorpha</taxon>
        <taxon>Aphelenchoidea</taxon>
        <taxon>Aphelenchoididae</taxon>
        <taxon>Bursaphelenchus</taxon>
    </lineage>
</organism>
<keyword evidence="1" id="KW-0238">DNA-binding</keyword>
<dbReference type="GO" id="GO:0032502">
    <property type="term" value="P:developmental process"/>
    <property type="evidence" value="ECO:0007669"/>
    <property type="project" value="TreeGrafter"/>
</dbReference>
<accession>A0A1I7S535</accession>
<name>A0A1I7S535_BURXY</name>
<dbReference type="PROSITE" id="PS50888">
    <property type="entry name" value="BHLH"/>
    <property type="match status" value="1"/>
</dbReference>
<dbReference type="SMART" id="SM00353">
    <property type="entry name" value="HLH"/>
    <property type="match status" value="1"/>
</dbReference>